<dbReference type="FunFam" id="1.10.3720.10:FF:000088">
    <property type="entry name" value="Iron(III) ABC transporter, permease protein"/>
    <property type="match status" value="1"/>
</dbReference>
<dbReference type="PANTHER" id="PTHR30183:SF2">
    <property type="entry name" value="IRON UTILIZATION PROTEIN"/>
    <property type="match status" value="1"/>
</dbReference>
<keyword evidence="2 7" id="KW-0813">Transport</keyword>
<organism evidence="9 10">
    <name type="scientific">Pseudorhodoferax soli</name>
    <dbReference type="NCBI Taxonomy" id="545864"/>
    <lineage>
        <taxon>Bacteria</taxon>
        <taxon>Pseudomonadati</taxon>
        <taxon>Pseudomonadota</taxon>
        <taxon>Betaproteobacteria</taxon>
        <taxon>Burkholderiales</taxon>
        <taxon>Comamonadaceae</taxon>
    </lineage>
</organism>
<dbReference type="Proteomes" id="UP000252884">
    <property type="component" value="Unassembled WGS sequence"/>
</dbReference>
<dbReference type="InterPro" id="IPR035906">
    <property type="entry name" value="MetI-like_sf"/>
</dbReference>
<evidence type="ECO:0000313" key="10">
    <source>
        <dbReference type="Proteomes" id="UP000252884"/>
    </source>
</evidence>
<dbReference type="EMBL" id="QPJK01000001">
    <property type="protein sequence ID" value="RCW76677.1"/>
    <property type="molecule type" value="Genomic_DNA"/>
</dbReference>
<comment type="subcellular location">
    <subcellularLocation>
        <location evidence="1 7">Cell membrane</location>
        <topology evidence="1 7">Multi-pass membrane protein</topology>
    </subcellularLocation>
</comment>
<keyword evidence="4 7" id="KW-0812">Transmembrane</keyword>
<dbReference type="SUPFAM" id="SSF161098">
    <property type="entry name" value="MetI-like"/>
    <property type="match status" value="2"/>
</dbReference>
<dbReference type="PROSITE" id="PS50928">
    <property type="entry name" value="ABC_TM1"/>
    <property type="match status" value="2"/>
</dbReference>
<evidence type="ECO:0000313" key="9">
    <source>
        <dbReference type="EMBL" id="RCW76677.1"/>
    </source>
</evidence>
<proteinExistence type="inferred from homology"/>
<dbReference type="InterPro" id="IPR000515">
    <property type="entry name" value="MetI-like"/>
</dbReference>
<evidence type="ECO:0000256" key="1">
    <source>
        <dbReference type="ARBA" id="ARBA00004651"/>
    </source>
</evidence>
<accession>A0A368YCT2</accession>
<sequence length="560" mass="60596">MRTILISPGRLPPLSPSLSTPSRMPRRWLSLPCMLLVATLLTLPVLAVLASWAQWDAQTAQILRELGQTVLPGYIATTLGLAAMVGVGVVLIGTGAAACVTLFDFRGRRTLEWALLLPLAMPAYVVAYAYTDFLQFGGPAQTWLRESFGLRGRVLPEVRSLGGAAIVFTFALYPYVYLLARTALAERAAHLMEAARLLGAPLARRIRQVALPMARPAIAAGTALALMETLADFGVSSYFGIQTFTAGIYKAWLAMDNRIAAAQLATMLLVFVVVLLALEQRAQARMRFASTRGRAGSHDGRPLALRGWRQLLAQALCVFPVLMGFVLPVAFMLRPLAADWSVLPWDRFVQWATNSIWLGALTSAIAVALALFLAFCVRHTPRTLQRAAVQLVGLGYAVPGAVIVVGLLLPVGWLQQTMPQLGAAYWVTATALGIVWAYLVRFCAVALQSMQSGYARIPQSFDDSARTMGTGSFGLMARVHWPLLHRSAAAAALLVFVDVMKELPATMVLRPFNTDTLAVVAYQLARDERLGEAALPSLALVVVGLLPVVLLSRTLRSRPA</sequence>
<keyword evidence="6 7" id="KW-0472">Membrane</keyword>
<evidence type="ECO:0000256" key="6">
    <source>
        <dbReference type="ARBA" id="ARBA00023136"/>
    </source>
</evidence>
<evidence type="ECO:0000256" key="3">
    <source>
        <dbReference type="ARBA" id="ARBA00022475"/>
    </source>
</evidence>
<dbReference type="Pfam" id="PF00528">
    <property type="entry name" value="BPD_transp_1"/>
    <property type="match status" value="1"/>
</dbReference>
<dbReference type="CDD" id="cd06261">
    <property type="entry name" value="TM_PBP2"/>
    <property type="match status" value="2"/>
</dbReference>
<feature type="transmembrane region" description="Helical" evidence="7">
    <location>
        <begin position="110"/>
        <end position="130"/>
    </location>
</feature>
<feature type="transmembrane region" description="Helical" evidence="7">
    <location>
        <begin position="311"/>
        <end position="336"/>
    </location>
</feature>
<feature type="transmembrane region" description="Helical" evidence="7">
    <location>
        <begin position="28"/>
        <end position="53"/>
    </location>
</feature>
<name>A0A368YCT2_9BURK</name>
<comment type="caution">
    <text evidence="9">The sequence shown here is derived from an EMBL/GenBank/DDBJ whole genome shotgun (WGS) entry which is preliminary data.</text>
</comment>
<keyword evidence="5 7" id="KW-1133">Transmembrane helix</keyword>
<feature type="transmembrane region" description="Helical" evidence="7">
    <location>
        <begin position="423"/>
        <end position="447"/>
    </location>
</feature>
<dbReference type="GO" id="GO:0055085">
    <property type="term" value="P:transmembrane transport"/>
    <property type="evidence" value="ECO:0007669"/>
    <property type="project" value="InterPro"/>
</dbReference>
<evidence type="ECO:0000256" key="5">
    <source>
        <dbReference type="ARBA" id="ARBA00022989"/>
    </source>
</evidence>
<feature type="transmembrane region" description="Helical" evidence="7">
    <location>
        <begin position="389"/>
        <end position="411"/>
    </location>
</feature>
<feature type="transmembrane region" description="Helical" evidence="7">
    <location>
        <begin position="533"/>
        <end position="551"/>
    </location>
</feature>
<comment type="similarity">
    <text evidence="7">Belongs to the binding-protein-dependent transport system permease family.</text>
</comment>
<evidence type="ECO:0000256" key="4">
    <source>
        <dbReference type="ARBA" id="ARBA00022692"/>
    </source>
</evidence>
<feature type="transmembrane region" description="Helical" evidence="7">
    <location>
        <begin position="259"/>
        <end position="278"/>
    </location>
</feature>
<evidence type="ECO:0000259" key="8">
    <source>
        <dbReference type="PROSITE" id="PS50928"/>
    </source>
</evidence>
<feature type="transmembrane region" description="Helical" evidence="7">
    <location>
        <begin position="217"/>
        <end position="239"/>
    </location>
</feature>
<dbReference type="GO" id="GO:0005886">
    <property type="term" value="C:plasma membrane"/>
    <property type="evidence" value="ECO:0007669"/>
    <property type="project" value="UniProtKB-SubCell"/>
</dbReference>
<dbReference type="AlphaFoldDB" id="A0A368YCT2"/>
<evidence type="ECO:0000256" key="7">
    <source>
        <dbReference type="RuleBase" id="RU363032"/>
    </source>
</evidence>
<feature type="transmembrane region" description="Helical" evidence="7">
    <location>
        <begin position="356"/>
        <end position="377"/>
    </location>
</feature>
<feature type="domain" description="ABC transmembrane type-1" evidence="8">
    <location>
        <begin position="352"/>
        <end position="551"/>
    </location>
</feature>
<reference evidence="9 10" key="1">
    <citation type="submission" date="2018-07" db="EMBL/GenBank/DDBJ databases">
        <title>Genomic Encyclopedia of Type Strains, Phase IV (KMG-IV): sequencing the most valuable type-strain genomes for metagenomic binning, comparative biology and taxonomic classification.</title>
        <authorList>
            <person name="Goeker M."/>
        </authorList>
    </citation>
    <scope>NUCLEOTIDE SEQUENCE [LARGE SCALE GENOMIC DNA]</scope>
    <source>
        <strain evidence="9 10">DSM 21634</strain>
    </source>
</reference>
<keyword evidence="10" id="KW-1185">Reference proteome</keyword>
<evidence type="ECO:0000256" key="2">
    <source>
        <dbReference type="ARBA" id="ARBA00022448"/>
    </source>
</evidence>
<keyword evidence="3" id="KW-1003">Cell membrane</keyword>
<dbReference type="PANTHER" id="PTHR30183">
    <property type="entry name" value="MOLYBDENUM TRANSPORT SYSTEM PERMEASE PROTEIN MODB"/>
    <property type="match status" value="1"/>
</dbReference>
<gene>
    <name evidence="9" type="ORF">DES41_1011286</name>
</gene>
<feature type="transmembrane region" description="Helical" evidence="7">
    <location>
        <begin position="73"/>
        <end position="103"/>
    </location>
</feature>
<dbReference type="Gene3D" id="1.10.3720.10">
    <property type="entry name" value="MetI-like"/>
    <property type="match status" value="2"/>
</dbReference>
<feature type="transmembrane region" description="Helical" evidence="7">
    <location>
        <begin position="161"/>
        <end position="180"/>
    </location>
</feature>
<protein>
    <submittedName>
        <fullName evidence="9">Iron(III) transport system permease protein</fullName>
    </submittedName>
</protein>
<feature type="domain" description="ABC transmembrane type-1" evidence="8">
    <location>
        <begin position="75"/>
        <end position="277"/>
    </location>
</feature>